<keyword evidence="3" id="KW-0539">Nucleus</keyword>
<dbReference type="InterPro" id="IPR035979">
    <property type="entry name" value="RBD_domain_sf"/>
</dbReference>
<evidence type="ECO:0000256" key="1">
    <source>
        <dbReference type="ARBA" id="ARBA00004604"/>
    </source>
</evidence>
<dbReference type="Gene3D" id="3.30.70.330">
    <property type="match status" value="1"/>
</dbReference>
<dbReference type="InParanoid" id="A2EJ33"/>
<protein>
    <recommendedName>
        <fullName evidence="5">RRM domain-containing protein</fullName>
    </recommendedName>
</protein>
<dbReference type="SUPFAM" id="SSF54928">
    <property type="entry name" value="RNA-binding domain, RBD"/>
    <property type="match status" value="1"/>
</dbReference>
<feature type="domain" description="RRM" evidence="5">
    <location>
        <begin position="8"/>
        <end position="86"/>
    </location>
</feature>
<dbReference type="InterPro" id="IPR000504">
    <property type="entry name" value="RRM_dom"/>
</dbReference>
<dbReference type="EMBL" id="DS113402">
    <property type="protein sequence ID" value="EAY07336.1"/>
    <property type="molecule type" value="Genomic_DNA"/>
</dbReference>
<evidence type="ECO:0000256" key="2">
    <source>
        <dbReference type="ARBA" id="ARBA00022884"/>
    </source>
</evidence>
<evidence type="ECO:0000256" key="4">
    <source>
        <dbReference type="PROSITE-ProRule" id="PRU00176"/>
    </source>
</evidence>
<dbReference type="CDD" id="cd12552">
    <property type="entry name" value="RRM_Nop15p"/>
    <property type="match status" value="1"/>
</dbReference>
<proteinExistence type="predicted"/>
<dbReference type="AlphaFoldDB" id="A2EJ33"/>
<reference evidence="6" key="2">
    <citation type="journal article" date="2007" name="Science">
        <title>Draft genome sequence of the sexually transmitted pathogen Trichomonas vaginalis.</title>
        <authorList>
            <person name="Carlton J.M."/>
            <person name="Hirt R.P."/>
            <person name="Silva J.C."/>
            <person name="Delcher A.L."/>
            <person name="Schatz M."/>
            <person name="Zhao Q."/>
            <person name="Wortman J.R."/>
            <person name="Bidwell S.L."/>
            <person name="Alsmark U.C.M."/>
            <person name="Besteiro S."/>
            <person name="Sicheritz-Ponten T."/>
            <person name="Noel C.J."/>
            <person name="Dacks J.B."/>
            <person name="Foster P.G."/>
            <person name="Simillion C."/>
            <person name="Van de Peer Y."/>
            <person name="Miranda-Saavedra D."/>
            <person name="Barton G.J."/>
            <person name="Westrop G.D."/>
            <person name="Mueller S."/>
            <person name="Dessi D."/>
            <person name="Fiori P.L."/>
            <person name="Ren Q."/>
            <person name="Paulsen I."/>
            <person name="Zhang H."/>
            <person name="Bastida-Corcuera F.D."/>
            <person name="Simoes-Barbosa A."/>
            <person name="Brown M.T."/>
            <person name="Hayes R.D."/>
            <person name="Mukherjee M."/>
            <person name="Okumura C.Y."/>
            <person name="Schneider R."/>
            <person name="Smith A.J."/>
            <person name="Vanacova S."/>
            <person name="Villalvazo M."/>
            <person name="Haas B.J."/>
            <person name="Pertea M."/>
            <person name="Feldblyum T.V."/>
            <person name="Utterback T.R."/>
            <person name="Shu C.L."/>
            <person name="Osoegawa K."/>
            <person name="de Jong P.J."/>
            <person name="Hrdy I."/>
            <person name="Horvathova L."/>
            <person name="Zubacova Z."/>
            <person name="Dolezal P."/>
            <person name="Malik S.B."/>
            <person name="Logsdon J.M. Jr."/>
            <person name="Henze K."/>
            <person name="Gupta A."/>
            <person name="Wang C.C."/>
            <person name="Dunne R.L."/>
            <person name="Upcroft J.A."/>
            <person name="Upcroft P."/>
            <person name="White O."/>
            <person name="Salzberg S.L."/>
            <person name="Tang P."/>
            <person name="Chiu C.-H."/>
            <person name="Lee Y.-S."/>
            <person name="Embley T.M."/>
            <person name="Coombs G.H."/>
            <person name="Mottram J.C."/>
            <person name="Tachezy J."/>
            <person name="Fraser-Liggett C.M."/>
            <person name="Johnson P.J."/>
        </authorList>
    </citation>
    <scope>NUCLEOTIDE SEQUENCE [LARGE SCALE GENOMIC DNA]</scope>
    <source>
        <strain evidence="6">G3</strain>
    </source>
</reference>
<dbReference type="Proteomes" id="UP000001542">
    <property type="component" value="Unassembled WGS sequence"/>
</dbReference>
<dbReference type="OMA" id="PYIFIRS"/>
<dbReference type="PANTHER" id="PTHR46754">
    <property type="entry name" value="MKI67 FHA DOMAIN-INTERACTING NUCLEOLAR PHOSPHOPROTEIN"/>
    <property type="match status" value="1"/>
</dbReference>
<dbReference type="VEuPathDB" id="TrichDB:TVAG_139660"/>
<dbReference type="Pfam" id="PF00076">
    <property type="entry name" value="RRM_1"/>
    <property type="match status" value="1"/>
</dbReference>
<gene>
    <name evidence="6" type="ORF">TVAG_139660</name>
</gene>
<dbReference type="SMR" id="A2EJ33"/>
<dbReference type="GO" id="GO:0003723">
    <property type="term" value="F:RNA binding"/>
    <property type="evidence" value="ECO:0000318"/>
    <property type="project" value="GO_Central"/>
</dbReference>
<keyword evidence="7" id="KW-1185">Reference proteome</keyword>
<dbReference type="KEGG" id="tva:4765224"/>
<dbReference type="OrthoDB" id="21467at2759"/>
<sequence>MTEQETSCVVYIAHLPDGFEEKEMKKALGEFGTVKNVQLARSTKTGNSKHYGWAEFDNPETAKIVAKSFNNYLIFDKKLEAKYLPAAQVPPKLFTNARTRPKKINHDQLPKKEFALKLARQEKKIKAALEAAGIKYEWPSFIAQFDANGVAIPDEDPKTNKTNKAEQ</sequence>
<evidence type="ECO:0000313" key="7">
    <source>
        <dbReference type="Proteomes" id="UP000001542"/>
    </source>
</evidence>
<name>A2EJ33_TRIV3</name>
<dbReference type="STRING" id="5722.A2EJ33"/>
<dbReference type="InterPro" id="IPR012677">
    <property type="entry name" value="Nucleotide-bd_a/b_plait_sf"/>
</dbReference>
<evidence type="ECO:0000259" key="5">
    <source>
        <dbReference type="PROSITE" id="PS50102"/>
    </source>
</evidence>
<dbReference type="VEuPathDB" id="TrichDB:TVAGG3_0609810"/>
<evidence type="ECO:0000313" key="6">
    <source>
        <dbReference type="EMBL" id="EAY07336.1"/>
    </source>
</evidence>
<keyword evidence="2 4" id="KW-0694">RNA-binding</keyword>
<dbReference type="InterPro" id="IPR034469">
    <property type="entry name" value="Nop15_RRM"/>
</dbReference>
<dbReference type="PROSITE" id="PS50102">
    <property type="entry name" value="RRM"/>
    <property type="match status" value="1"/>
</dbReference>
<accession>A2EJ33</accession>
<dbReference type="RefSeq" id="XP_001319559.1">
    <property type="nucleotide sequence ID" value="XM_001319524.1"/>
</dbReference>
<dbReference type="GO" id="GO:0005730">
    <property type="term" value="C:nucleolus"/>
    <property type="evidence" value="ECO:0000318"/>
    <property type="project" value="GO_Central"/>
</dbReference>
<organism evidence="6 7">
    <name type="scientific">Trichomonas vaginalis (strain ATCC PRA-98 / G3)</name>
    <dbReference type="NCBI Taxonomy" id="412133"/>
    <lineage>
        <taxon>Eukaryota</taxon>
        <taxon>Metamonada</taxon>
        <taxon>Parabasalia</taxon>
        <taxon>Trichomonadida</taxon>
        <taxon>Trichomonadidae</taxon>
        <taxon>Trichomonas</taxon>
    </lineage>
</organism>
<evidence type="ECO:0000256" key="3">
    <source>
        <dbReference type="ARBA" id="ARBA00023242"/>
    </source>
</evidence>
<dbReference type="eggNOG" id="KOG4208">
    <property type="taxonomic scope" value="Eukaryota"/>
</dbReference>
<reference evidence="6" key="1">
    <citation type="submission" date="2006-10" db="EMBL/GenBank/DDBJ databases">
        <authorList>
            <person name="Amadeo P."/>
            <person name="Zhao Q."/>
            <person name="Wortman J."/>
            <person name="Fraser-Liggett C."/>
            <person name="Carlton J."/>
        </authorList>
    </citation>
    <scope>NUCLEOTIDE SEQUENCE</scope>
    <source>
        <strain evidence="6">G3</strain>
    </source>
</reference>
<comment type="subcellular location">
    <subcellularLocation>
        <location evidence="1">Nucleus</location>
        <location evidence="1">Nucleolus</location>
    </subcellularLocation>
</comment>
<dbReference type="SMART" id="SM00360">
    <property type="entry name" value="RRM"/>
    <property type="match status" value="1"/>
</dbReference>